<reference evidence="1 2" key="1">
    <citation type="journal article" date="2015" name="Genome Announc.">
        <title>Expanding the biotechnology potential of lactobacilli through comparative genomics of 213 strains and associated genera.</title>
        <authorList>
            <person name="Sun Z."/>
            <person name="Harris H.M."/>
            <person name="McCann A."/>
            <person name="Guo C."/>
            <person name="Argimon S."/>
            <person name="Zhang W."/>
            <person name="Yang X."/>
            <person name="Jeffery I.B."/>
            <person name="Cooney J.C."/>
            <person name="Kagawa T.F."/>
            <person name="Liu W."/>
            <person name="Song Y."/>
            <person name="Salvetti E."/>
            <person name="Wrobel A."/>
            <person name="Rasinkangas P."/>
            <person name="Parkhill J."/>
            <person name="Rea M.C."/>
            <person name="O'Sullivan O."/>
            <person name="Ritari J."/>
            <person name="Douillard F.P."/>
            <person name="Paul Ross R."/>
            <person name="Yang R."/>
            <person name="Briner A.E."/>
            <person name="Felis G.E."/>
            <person name="de Vos W.M."/>
            <person name="Barrangou R."/>
            <person name="Klaenhammer T.R."/>
            <person name="Caufield P.W."/>
            <person name="Cui Y."/>
            <person name="Zhang H."/>
            <person name="O'Toole P.W."/>
        </authorList>
    </citation>
    <scope>NUCLEOTIDE SEQUENCE [LARGE SCALE GENOMIC DNA]</scope>
    <source>
        <strain evidence="1 2">DSM 22689</strain>
    </source>
</reference>
<dbReference type="Proteomes" id="UP000051586">
    <property type="component" value="Unassembled WGS sequence"/>
</dbReference>
<proteinExistence type="predicted"/>
<organism evidence="1 2">
    <name type="scientific">Fructilactobacillus florum DSM 22689 = JCM 16035</name>
    <dbReference type="NCBI Taxonomy" id="1423745"/>
    <lineage>
        <taxon>Bacteria</taxon>
        <taxon>Bacillati</taxon>
        <taxon>Bacillota</taxon>
        <taxon>Bacilli</taxon>
        <taxon>Lactobacillales</taxon>
        <taxon>Lactobacillaceae</taxon>
        <taxon>Fructilactobacillus</taxon>
    </lineage>
</organism>
<comment type="caution">
    <text evidence="1">The sequence shown here is derived from an EMBL/GenBank/DDBJ whole genome shotgun (WGS) entry which is preliminary data.</text>
</comment>
<dbReference type="PATRIC" id="fig|1423745.4.peg.1176"/>
<sequence length="52" mass="6062">MSKLVTALAPLNLVTGLYSVAFNKRKFVFYLHLKRLGDCFPNFYQAYNSTYH</sequence>
<dbReference type="EMBL" id="AYZI01000007">
    <property type="protein sequence ID" value="KRM91183.1"/>
    <property type="molecule type" value="Genomic_DNA"/>
</dbReference>
<dbReference type="AlphaFoldDB" id="A0A0R2CHN7"/>
<evidence type="ECO:0000313" key="2">
    <source>
        <dbReference type="Proteomes" id="UP000051586"/>
    </source>
</evidence>
<evidence type="ECO:0000313" key="1">
    <source>
        <dbReference type="EMBL" id="KRM91183.1"/>
    </source>
</evidence>
<accession>A0A0R2CHN7</accession>
<protein>
    <submittedName>
        <fullName evidence="1">Uncharacterized protein</fullName>
    </submittedName>
</protein>
<gene>
    <name evidence="1" type="ORF">FC87_GL001111</name>
</gene>
<name>A0A0R2CHN7_9LACO</name>